<accession>A0A9P8CA18</accession>
<proteinExistence type="predicted"/>
<dbReference type="Proteomes" id="UP000824998">
    <property type="component" value="Unassembled WGS sequence"/>
</dbReference>
<evidence type="ECO:0000313" key="2">
    <source>
        <dbReference type="EMBL" id="KAG9237691.1"/>
    </source>
</evidence>
<feature type="chain" id="PRO_5040108930" evidence="1">
    <location>
        <begin position="26"/>
        <end position="193"/>
    </location>
</feature>
<protein>
    <submittedName>
        <fullName evidence="2">Uncharacterized protein</fullName>
    </submittedName>
</protein>
<keyword evidence="1" id="KW-0732">Signal</keyword>
<feature type="signal peptide" evidence="1">
    <location>
        <begin position="1"/>
        <end position="25"/>
    </location>
</feature>
<gene>
    <name evidence="2" type="ORF">BJ875DRAFT_132258</name>
</gene>
<name>A0A9P8CA18_9HELO</name>
<evidence type="ECO:0000256" key="1">
    <source>
        <dbReference type="SAM" id="SignalP"/>
    </source>
</evidence>
<dbReference type="AlphaFoldDB" id="A0A9P8CA18"/>
<dbReference type="OrthoDB" id="406864at2759"/>
<keyword evidence="3" id="KW-1185">Reference proteome</keyword>
<comment type="caution">
    <text evidence="2">The sequence shown here is derived from an EMBL/GenBank/DDBJ whole genome shotgun (WGS) entry which is preliminary data.</text>
</comment>
<sequence length="193" mass="20749">MLKPLFAFPLVTSLVAVINIQVSSSGGNASSPDIYNLMFQDRIHSDDGVIYVELIQTRAFQSSTPFPPTLIPWELVGSAISQLSTATPVSTTLLTSIQVSSWSSAKGAKIGLANPGCWGIDVKAQKHTGVSGQGGVYGGDFTLELQCNISDDVFASLDIHSIEERGGGLGRAYFHCRTHGRGCQFQFHVCQWL</sequence>
<evidence type="ECO:0000313" key="3">
    <source>
        <dbReference type="Proteomes" id="UP000824998"/>
    </source>
</evidence>
<organism evidence="2 3">
    <name type="scientific">Amylocarpus encephaloides</name>
    <dbReference type="NCBI Taxonomy" id="45428"/>
    <lineage>
        <taxon>Eukaryota</taxon>
        <taxon>Fungi</taxon>
        <taxon>Dikarya</taxon>
        <taxon>Ascomycota</taxon>
        <taxon>Pezizomycotina</taxon>
        <taxon>Leotiomycetes</taxon>
        <taxon>Helotiales</taxon>
        <taxon>Helotiales incertae sedis</taxon>
        <taxon>Amylocarpus</taxon>
    </lineage>
</organism>
<reference evidence="2" key="1">
    <citation type="journal article" date="2021" name="IMA Fungus">
        <title>Genomic characterization of three marine fungi, including Emericellopsis atlantica sp. nov. with signatures of a generalist lifestyle and marine biomass degradation.</title>
        <authorList>
            <person name="Hagestad O.C."/>
            <person name="Hou L."/>
            <person name="Andersen J.H."/>
            <person name="Hansen E.H."/>
            <person name="Altermark B."/>
            <person name="Li C."/>
            <person name="Kuhnert E."/>
            <person name="Cox R.J."/>
            <person name="Crous P.W."/>
            <person name="Spatafora J.W."/>
            <person name="Lail K."/>
            <person name="Amirebrahimi M."/>
            <person name="Lipzen A."/>
            <person name="Pangilinan J."/>
            <person name="Andreopoulos W."/>
            <person name="Hayes R.D."/>
            <person name="Ng V."/>
            <person name="Grigoriev I.V."/>
            <person name="Jackson S.A."/>
            <person name="Sutton T.D.S."/>
            <person name="Dobson A.D.W."/>
            <person name="Rama T."/>
        </authorList>
    </citation>
    <scope>NUCLEOTIDE SEQUENCE</scope>
    <source>
        <strain evidence="2">TRa018bII</strain>
    </source>
</reference>
<dbReference type="EMBL" id="MU251382">
    <property type="protein sequence ID" value="KAG9237691.1"/>
    <property type="molecule type" value="Genomic_DNA"/>
</dbReference>